<evidence type="ECO:0000256" key="1">
    <source>
        <dbReference type="SAM" id="SignalP"/>
    </source>
</evidence>
<dbReference type="AlphaFoldDB" id="A0A934RSG5"/>
<organism evidence="2 3">
    <name type="scientific">Roseibacillus ishigakijimensis</name>
    <dbReference type="NCBI Taxonomy" id="454146"/>
    <lineage>
        <taxon>Bacteria</taxon>
        <taxon>Pseudomonadati</taxon>
        <taxon>Verrucomicrobiota</taxon>
        <taxon>Verrucomicrobiia</taxon>
        <taxon>Verrucomicrobiales</taxon>
        <taxon>Verrucomicrobiaceae</taxon>
        <taxon>Roseibacillus</taxon>
    </lineage>
</organism>
<sequence length="356" mass="39389">MKSHFLGLGVLVLFAGGFAAGQAEPALAPGEPFDYPSQAFYPERWEAKGLTMPLVPWKGEEVTVLTTDTELDGQVMAEFIARLDEGWRLYGELTGGTPRPFKQHEGQVTIVALPANDLSCGYGCGYVGSTGIEMTHFYEGHYPGLQKEARNVPHAYFYEMGRNYYVFGSRHSCFVTGFAVFMRYVCVETLDLVDRDEATKETILAAIDGYEKSDLGFVEAFTVQGGLAEKVNRLKDAQGRAIGPTDQPVMYASLMMRLRRDYGGNDWVARFFRQLETVPGERARSEAAARRQCVSWLVCASLAAGEDLSPLFCDRYRLPLSEQGRAVLAGVQWDKDGLTAGEVIARLPKEDQQGAK</sequence>
<gene>
    <name evidence="2" type="ORF">JIN78_13560</name>
</gene>
<proteinExistence type="predicted"/>
<protein>
    <submittedName>
        <fullName evidence="2">Uncharacterized protein</fullName>
    </submittedName>
</protein>
<dbReference type="RefSeq" id="WP_200392528.1">
    <property type="nucleotide sequence ID" value="NZ_JAENIO010000040.1"/>
</dbReference>
<accession>A0A934RSG5</accession>
<feature type="chain" id="PRO_5037807984" evidence="1">
    <location>
        <begin position="20"/>
        <end position="356"/>
    </location>
</feature>
<keyword evidence="1" id="KW-0732">Signal</keyword>
<dbReference type="EMBL" id="JAENIO010000040">
    <property type="protein sequence ID" value="MBK1835092.1"/>
    <property type="molecule type" value="Genomic_DNA"/>
</dbReference>
<name>A0A934RSG5_9BACT</name>
<comment type="caution">
    <text evidence="2">The sequence shown here is derived from an EMBL/GenBank/DDBJ whole genome shotgun (WGS) entry which is preliminary data.</text>
</comment>
<evidence type="ECO:0000313" key="3">
    <source>
        <dbReference type="Proteomes" id="UP000604083"/>
    </source>
</evidence>
<reference evidence="2" key="1">
    <citation type="submission" date="2021-01" db="EMBL/GenBank/DDBJ databases">
        <title>Modified the classification status of verrucomicrobia.</title>
        <authorList>
            <person name="Feng X."/>
        </authorList>
    </citation>
    <scope>NUCLEOTIDE SEQUENCE</scope>
    <source>
        <strain evidence="2">KCTC 12986</strain>
    </source>
</reference>
<feature type="signal peptide" evidence="1">
    <location>
        <begin position="1"/>
        <end position="19"/>
    </location>
</feature>
<evidence type="ECO:0000313" key="2">
    <source>
        <dbReference type="EMBL" id="MBK1835092.1"/>
    </source>
</evidence>
<keyword evidence="3" id="KW-1185">Reference proteome</keyword>
<dbReference type="Proteomes" id="UP000604083">
    <property type="component" value="Unassembled WGS sequence"/>
</dbReference>